<feature type="region of interest" description="Disordered" evidence="1">
    <location>
        <begin position="1"/>
        <end position="28"/>
    </location>
</feature>
<dbReference type="PANTHER" id="PTHR34569">
    <property type="entry name" value="EXPRESSED PROTEIN"/>
    <property type="match status" value="1"/>
</dbReference>
<gene>
    <name evidence="2" type="ORF">PIB30_011968</name>
</gene>
<keyword evidence="3" id="KW-1185">Reference proteome</keyword>
<evidence type="ECO:0000313" key="2">
    <source>
        <dbReference type="EMBL" id="MED6192631.1"/>
    </source>
</evidence>
<accession>A0ABU6X3A3</accession>
<reference evidence="2 3" key="1">
    <citation type="journal article" date="2023" name="Plants (Basel)">
        <title>Bridging the Gap: Combining Genomics and Transcriptomics Approaches to Understand Stylosanthes scabra, an Orphan Legume from the Brazilian Caatinga.</title>
        <authorList>
            <person name="Ferreira-Neto J.R.C."/>
            <person name="da Silva M.D."/>
            <person name="Binneck E."/>
            <person name="de Melo N.F."/>
            <person name="da Silva R.H."/>
            <person name="de Melo A.L.T.M."/>
            <person name="Pandolfi V."/>
            <person name="Bustamante F.O."/>
            <person name="Brasileiro-Vidal A.C."/>
            <person name="Benko-Iseppon A.M."/>
        </authorList>
    </citation>
    <scope>NUCLEOTIDE SEQUENCE [LARGE SCALE GENOMIC DNA]</scope>
    <source>
        <tissue evidence="2">Leaves</tissue>
    </source>
</reference>
<dbReference type="EMBL" id="JASCZI010211478">
    <property type="protein sequence ID" value="MED6192631.1"/>
    <property type="molecule type" value="Genomic_DNA"/>
</dbReference>
<name>A0ABU6X3A3_9FABA</name>
<feature type="compositionally biased region" description="Basic residues" evidence="1">
    <location>
        <begin position="13"/>
        <end position="23"/>
    </location>
</feature>
<dbReference type="Proteomes" id="UP001341840">
    <property type="component" value="Unassembled WGS sequence"/>
</dbReference>
<organism evidence="2 3">
    <name type="scientific">Stylosanthes scabra</name>
    <dbReference type="NCBI Taxonomy" id="79078"/>
    <lineage>
        <taxon>Eukaryota</taxon>
        <taxon>Viridiplantae</taxon>
        <taxon>Streptophyta</taxon>
        <taxon>Embryophyta</taxon>
        <taxon>Tracheophyta</taxon>
        <taxon>Spermatophyta</taxon>
        <taxon>Magnoliopsida</taxon>
        <taxon>eudicotyledons</taxon>
        <taxon>Gunneridae</taxon>
        <taxon>Pentapetalae</taxon>
        <taxon>rosids</taxon>
        <taxon>fabids</taxon>
        <taxon>Fabales</taxon>
        <taxon>Fabaceae</taxon>
        <taxon>Papilionoideae</taxon>
        <taxon>50 kb inversion clade</taxon>
        <taxon>dalbergioids sensu lato</taxon>
        <taxon>Dalbergieae</taxon>
        <taxon>Pterocarpus clade</taxon>
        <taxon>Stylosanthes</taxon>
    </lineage>
</organism>
<proteinExistence type="predicted"/>
<protein>
    <submittedName>
        <fullName evidence="2">Uncharacterized protein</fullName>
    </submittedName>
</protein>
<evidence type="ECO:0000256" key="1">
    <source>
        <dbReference type="SAM" id="MobiDB-lite"/>
    </source>
</evidence>
<sequence length="148" mass="17119">METETLVVEEHNNRHHHHHHNRSPPRFGSRIPLIDRDTSEENILQYTSLKDVICNSSPTKHYSTVFYGGNEALFDSNIAIRNELVKRAASVYLHSAAMLATRNHNCLEAFWERVKSKASSFSFWMMSSCMFPIFDFLDHIMGSLRPLP</sequence>
<evidence type="ECO:0000313" key="3">
    <source>
        <dbReference type="Proteomes" id="UP001341840"/>
    </source>
</evidence>
<dbReference type="PANTHER" id="PTHR34569:SF17">
    <property type="entry name" value="UBIQUITIN-PROTEIN LIGASE ARKADIA-A, PUTATIVE-RELATED"/>
    <property type="match status" value="1"/>
</dbReference>
<comment type="caution">
    <text evidence="2">The sequence shown here is derived from an EMBL/GenBank/DDBJ whole genome shotgun (WGS) entry which is preliminary data.</text>
</comment>